<gene>
    <name evidence="2" type="ORF">MNBD_GAMMA02-790</name>
</gene>
<protein>
    <submittedName>
        <fullName evidence="2">Uncharacterized protein</fullName>
    </submittedName>
</protein>
<sequence>MPNYNSKHNHLTQNKTATSTLIRIGFVAVMVLVLSHCSNRKVDVDELIRDPAKDNDSLIQVTPLVPAAVMILIQQADAQLSNGGVNDALLTLNRALSISPSSALVQQHLAEAYLTDADYKQAMYWSTLVVNQGPDQGALCERSRRTQALAAELLNQVVIQTRALESIAACSTQQPAKY</sequence>
<keyword evidence="1" id="KW-0812">Transmembrane</keyword>
<reference evidence="2" key="1">
    <citation type="submission" date="2018-06" db="EMBL/GenBank/DDBJ databases">
        <authorList>
            <person name="Zhirakovskaya E."/>
        </authorList>
    </citation>
    <scope>NUCLEOTIDE SEQUENCE</scope>
</reference>
<evidence type="ECO:0000313" key="2">
    <source>
        <dbReference type="EMBL" id="VAW44079.1"/>
    </source>
</evidence>
<dbReference type="SUPFAM" id="SSF48452">
    <property type="entry name" value="TPR-like"/>
    <property type="match status" value="1"/>
</dbReference>
<accession>A0A3B0W476</accession>
<feature type="transmembrane region" description="Helical" evidence="1">
    <location>
        <begin position="20"/>
        <end position="39"/>
    </location>
</feature>
<organism evidence="2">
    <name type="scientific">hydrothermal vent metagenome</name>
    <dbReference type="NCBI Taxonomy" id="652676"/>
    <lineage>
        <taxon>unclassified sequences</taxon>
        <taxon>metagenomes</taxon>
        <taxon>ecological metagenomes</taxon>
    </lineage>
</organism>
<keyword evidence="1" id="KW-1133">Transmembrane helix</keyword>
<dbReference type="Gene3D" id="1.25.40.10">
    <property type="entry name" value="Tetratricopeptide repeat domain"/>
    <property type="match status" value="1"/>
</dbReference>
<proteinExistence type="predicted"/>
<keyword evidence="1" id="KW-0472">Membrane</keyword>
<name>A0A3B0W476_9ZZZZ</name>
<dbReference type="AlphaFoldDB" id="A0A3B0W476"/>
<dbReference type="InterPro" id="IPR011990">
    <property type="entry name" value="TPR-like_helical_dom_sf"/>
</dbReference>
<dbReference type="EMBL" id="UOFA01000072">
    <property type="protein sequence ID" value="VAW44079.1"/>
    <property type="molecule type" value="Genomic_DNA"/>
</dbReference>
<evidence type="ECO:0000256" key="1">
    <source>
        <dbReference type="SAM" id="Phobius"/>
    </source>
</evidence>